<dbReference type="Proteomes" id="UP000605676">
    <property type="component" value="Unassembled WGS sequence"/>
</dbReference>
<organism evidence="5 6">
    <name type="scientific">Carboxylicivirga marina</name>
    <dbReference type="NCBI Taxonomy" id="2800988"/>
    <lineage>
        <taxon>Bacteria</taxon>
        <taxon>Pseudomonadati</taxon>
        <taxon>Bacteroidota</taxon>
        <taxon>Bacteroidia</taxon>
        <taxon>Marinilabiliales</taxon>
        <taxon>Marinilabiliaceae</taxon>
        <taxon>Carboxylicivirga</taxon>
    </lineage>
</organism>
<dbReference type="GO" id="GO:0003677">
    <property type="term" value="F:DNA binding"/>
    <property type="evidence" value="ECO:0007669"/>
    <property type="project" value="UniProtKB-KW"/>
</dbReference>
<dbReference type="RefSeq" id="WP_200463872.1">
    <property type="nucleotide sequence ID" value="NZ_JAENRR010000007.1"/>
</dbReference>
<dbReference type="InterPro" id="IPR041268">
    <property type="entry name" value="HU-CCDC81_bac_2"/>
</dbReference>
<keyword evidence="5" id="KW-0238">DNA-binding</keyword>
<keyword evidence="3" id="KW-0812">Transmembrane</keyword>
<evidence type="ECO:0000256" key="3">
    <source>
        <dbReference type="SAM" id="Phobius"/>
    </source>
</evidence>
<evidence type="ECO:0000256" key="2">
    <source>
        <dbReference type="SAM" id="MobiDB-lite"/>
    </source>
</evidence>
<dbReference type="SUPFAM" id="SSF110997">
    <property type="entry name" value="Sporulation related repeat"/>
    <property type="match status" value="1"/>
</dbReference>
<comment type="caution">
    <text evidence="5">The sequence shown here is derived from an EMBL/GenBank/DDBJ whole genome shotgun (WGS) entry which is preliminary data.</text>
</comment>
<evidence type="ECO:0000313" key="5">
    <source>
        <dbReference type="EMBL" id="MBK3516646.1"/>
    </source>
</evidence>
<evidence type="ECO:0000256" key="1">
    <source>
        <dbReference type="SAM" id="Coils"/>
    </source>
</evidence>
<feature type="domain" description="CCDC81-like prokaryotic HU" evidence="4">
    <location>
        <begin position="44"/>
        <end position="105"/>
    </location>
</feature>
<name>A0ABS1HGC5_9BACT</name>
<gene>
    <name evidence="5" type="ORF">JIV24_04775</name>
</gene>
<sequence length="364" mass="41293">MENYILSLIKENNRVIVPNFGAFIVAKENGFSVLFNNFLSFNDGLLVDHIVSEESITREEAEKKIEEYVEKVKQHLDDEGSYDIKGLGSFSKDATGILRFEQSDDLSEESVNTTPPVENTKQDDLLDIDNTNVVDESEKEIEELPVSARTVNETTPIAEFDDIEEPLKDEPKPEFVEETKPEEKNDPVSVANKYLEEDNSKRNRSIAIFLSIFIIPIGLLIVYLFFIKDNSPSEAENKINTEITKTEAKPVDLKPAEGTIDAGPDTTKKQVEEPKVIEEPPVVVEPAINKPHQLIVGSFSTEVNASKMVETLNGKGFDKCFWFLHNDRYLVSLESFAKVYEAQAKQEQILNNERMESWIITKRK</sequence>
<keyword evidence="1" id="KW-0175">Coiled coil</keyword>
<feature type="region of interest" description="Disordered" evidence="2">
    <location>
        <begin position="164"/>
        <end position="187"/>
    </location>
</feature>
<feature type="transmembrane region" description="Helical" evidence="3">
    <location>
        <begin position="206"/>
        <end position="226"/>
    </location>
</feature>
<dbReference type="EMBL" id="JAENRR010000007">
    <property type="protein sequence ID" value="MBK3516646.1"/>
    <property type="molecule type" value="Genomic_DNA"/>
</dbReference>
<proteinExistence type="predicted"/>
<accession>A0ABS1HGC5</accession>
<dbReference type="Pfam" id="PF18175">
    <property type="entry name" value="HU-CCDC81_bac_2"/>
    <property type="match status" value="1"/>
</dbReference>
<protein>
    <submittedName>
        <fullName evidence="5">HU family DNA-binding protein</fullName>
    </submittedName>
</protein>
<evidence type="ECO:0000313" key="6">
    <source>
        <dbReference type="Proteomes" id="UP000605676"/>
    </source>
</evidence>
<feature type="coiled-coil region" evidence="1">
    <location>
        <begin position="51"/>
        <end position="78"/>
    </location>
</feature>
<keyword evidence="3" id="KW-0472">Membrane</keyword>
<keyword evidence="3" id="KW-1133">Transmembrane helix</keyword>
<dbReference type="InterPro" id="IPR036680">
    <property type="entry name" value="SPOR-like_sf"/>
</dbReference>
<evidence type="ECO:0000259" key="4">
    <source>
        <dbReference type="Pfam" id="PF18175"/>
    </source>
</evidence>
<keyword evidence="6" id="KW-1185">Reference proteome</keyword>
<reference evidence="5 6" key="1">
    <citation type="submission" date="2021-01" db="EMBL/GenBank/DDBJ databases">
        <title>Carboxyliciviraga sp.nov., isolated from coastal sediments.</title>
        <authorList>
            <person name="Lu D."/>
            <person name="Zhang T."/>
        </authorList>
    </citation>
    <scope>NUCLEOTIDE SEQUENCE [LARGE SCALE GENOMIC DNA]</scope>
    <source>
        <strain evidence="5 6">N1Y132</strain>
    </source>
</reference>
<feature type="compositionally biased region" description="Basic and acidic residues" evidence="2">
    <location>
        <begin position="165"/>
        <end position="186"/>
    </location>
</feature>